<evidence type="ECO:0000313" key="2">
    <source>
        <dbReference type="EMBL" id="SEO41772.1"/>
    </source>
</evidence>
<name>A0A1H8PII4_9PROT</name>
<evidence type="ECO:0000313" key="3">
    <source>
        <dbReference type="Proteomes" id="UP000183898"/>
    </source>
</evidence>
<organism evidence="2 3">
    <name type="scientific">Nitrosospira multiformis</name>
    <dbReference type="NCBI Taxonomy" id="1231"/>
    <lineage>
        <taxon>Bacteria</taxon>
        <taxon>Pseudomonadati</taxon>
        <taxon>Pseudomonadota</taxon>
        <taxon>Betaproteobacteria</taxon>
        <taxon>Nitrosomonadales</taxon>
        <taxon>Nitrosomonadaceae</taxon>
        <taxon>Nitrosospira</taxon>
    </lineage>
</organism>
<evidence type="ECO:0000256" key="1">
    <source>
        <dbReference type="SAM" id="SignalP"/>
    </source>
</evidence>
<dbReference type="InterPro" id="IPR011094">
    <property type="entry name" value="Uncharacterised_LppY/LpqO"/>
</dbReference>
<dbReference type="EMBL" id="FOCT01000021">
    <property type="protein sequence ID" value="SEO41772.1"/>
    <property type="molecule type" value="Genomic_DNA"/>
</dbReference>
<keyword evidence="1" id="KW-0732">Signal</keyword>
<dbReference type="RefSeq" id="WP_074749104.1">
    <property type="nucleotide sequence ID" value="NZ_FOCT01000021.1"/>
</dbReference>
<dbReference type="AlphaFoldDB" id="A0A1H8PII4"/>
<accession>A0A1H8PII4</accession>
<reference evidence="2 3" key="1">
    <citation type="submission" date="2016-10" db="EMBL/GenBank/DDBJ databases">
        <authorList>
            <person name="de Groot N.N."/>
        </authorList>
    </citation>
    <scope>NUCLEOTIDE SEQUENCE [LARGE SCALE GENOMIC DNA]</scope>
    <source>
        <strain evidence="2 3">Nl18</strain>
    </source>
</reference>
<protein>
    <recommendedName>
        <fullName evidence="4">DUF1259 domain-containing protein</fullName>
    </recommendedName>
</protein>
<feature type="chain" id="PRO_5010329240" description="DUF1259 domain-containing protein" evidence="1">
    <location>
        <begin position="26"/>
        <end position="306"/>
    </location>
</feature>
<proteinExistence type="predicted"/>
<gene>
    <name evidence="2" type="ORF">SAMN05216404_1216</name>
</gene>
<feature type="signal peptide" evidence="1">
    <location>
        <begin position="1"/>
        <end position="25"/>
    </location>
</feature>
<dbReference type="Pfam" id="PF07485">
    <property type="entry name" value="DUF1529"/>
    <property type="match status" value="2"/>
</dbReference>
<sequence>MSYPSLLRHCLIAASLTLVAAIAHAADTRATLDTAEIERLTGLKGTYSKEENVFKVSKPRTDVKIQVDKWPMPPFMGLGSWAAFAPAQDGQVVMMGDTVLFEDEVNPVISAAFEAGLEVTGLHNHFFFDEPKVYFMHIGGRGSAAELSAGVKKIYDKVAEIRAAQPVPSSRFPKTIAQENKISPQPLEQILGMKGTLKDGMFKVVIGRPATIHGVSVGKEMGINTWAAFAGSDSEAVVDGDFVMLADEMQTVLRTMREGDINIVAIHQHMTHDQPHHLFMHYWGKGNAADLAKTIRKALDAQARHK</sequence>
<evidence type="ECO:0008006" key="4">
    <source>
        <dbReference type="Google" id="ProtNLM"/>
    </source>
</evidence>
<dbReference type="Proteomes" id="UP000183898">
    <property type="component" value="Unassembled WGS sequence"/>
</dbReference>